<sequence>MEILKKFKSRKLWVAVIGVLMGVAMIFGVDPNVAETVSGAVVAVVSVVAYIVTEGKIDAAAVGDAAQKVQDAVDAVTGQED</sequence>
<evidence type="ECO:0000313" key="2">
    <source>
        <dbReference type="EMBL" id="HIR50296.1"/>
    </source>
</evidence>
<keyword evidence="1" id="KW-1133">Transmembrane helix</keyword>
<keyword evidence="1" id="KW-0812">Transmembrane</keyword>
<gene>
    <name evidence="2" type="ORF">IAA53_03270</name>
</gene>
<protein>
    <recommendedName>
        <fullName evidence="4">Holin</fullName>
    </recommendedName>
</protein>
<dbReference type="Proteomes" id="UP000824239">
    <property type="component" value="Unassembled WGS sequence"/>
</dbReference>
<evidence type="ECO:0008006" key="4">
    <source>
        <dbReference type="Google" id="ProtNLM"/>
    </source>
</evidence>
<name>A0A9D1DGP4_9FIRM</name>
<feature type="transmembrane region" description="Helical" evidence="1">
    <location>
        <begin position="36"/>
        <end position="53"/>
    </location>
</feature>
<dbReference type="AlphaFoldDB" id="A0A9D1DGP4"/>
<reference evidence="2" key="1">
    <citation type="submission" date="2020-10" db="EMBL/GenBank/DDBJ databases">
        <authorList>
            <person name="Gilroy R."/>
        </authorList>
    </citation>
    <scope>NUCLEOTIDE SEQUENCE</scope>
    <source>
        <strain evidence="2">ChiBcec15-4380</strain>
    </source>
</reference>
<dbReference type="EMBL" id="DVHE01000022">
    <property type="protein sequence ID" value="HIR50296.1"/>
    <property type="molecule type" value="Genomic_DNA"/>
</dbReference>
<comment type="caution">
    <text evidence="2">The sequence shown here is derived from an EMBL/GenBank/DDBJ whole genome shotgun (WGS) entry which is preliminary data.</text>
</comment>
<accession>A0A9D1DGP4</accession>
<proteinExistence type="predicted"/>
<reference evidence="2" key="2">
    <citation type="journal article" date="2021" name="PeerJ">
        <title>Extensive microbial diversity within the chicken gut microbiome revealed by metagenomics and culture.</title>
        <authorList>
            <person name="Gilroy R."/>
            <person name="Ravi A."/>
            <person name="Getino M."/>
            <person name="Pursley I."/>
            <person name="Horton D.L."/>
            <person name="Alikhan N.F."/>
            <person name="Baker D."/>
            <person name="Gharbi K."/>
            <person name="Hall N."/>
            <person name="Watson M."/>
            <person name="Adriaenssens E.M."/>
            <person name="Foster-Nyarko E."/>
            <person name="Jarju S."/>
            <person name="Secka A."/>
            <person name="Antonio M."/>
            <person name="Oren A."/>
            <person name="Chaudhuri R.R."/>
            <person name="La Ragione R."/>
            <person name="Hildebrand F."/>
            <person name="Pallen M.J."/>
        </authorList>
    </citation>
    <scope>NUCLEOTIDE SEQUENCE</scope>
    <source>
        <strain evidence="2">ChiBcec15-4380</strain>
    </source>
</reference>
<evidence type="ECO:0000313" key="3">
    <source>
        <dbReference type="Proteomes" id="UP000824239"/>
    </source>
</evidence>
<organism evidence="2 3">
    <name type="scientific">Candidatus Avoscillospira avicola</name>
    <dbReference type="NCBI Taxonomy" id="2840706"/>
    <lineage>
        <taxon>Bacteria</taxon>
        <taxon>Bacillati</taxon>
        <taxon>Bacillota</taxon>
        <taxon>Clostridia</taxon>
        <taxon>Eubacteriales</taxon>
        <taxon>Oscillospiraceae</taxon>
        <taxon>Oscillospiraceae incertae sedis</taxon>
        <taxon>Candidatus Avoscillospira</taxon>
    </lineage>
</organism>
<evidence type="ECO:0000256" key="1">
    <source>
        <dbReference type="SAM" id="Phobius"/>
    </source>
</evidence>
<feature type="transmembrane region" description="Helical" evidence="1">
    <location>
        <begin position="12"/>
        <end position="30"/>
    </location>
</feature>
<keyword evidence="1" id="KW-0472">Membrane</keyword>